<proteinExistence type="predicted"/>
<dbReference type="GO" id="GO:0006511">
    <property type="term" value="P:ubiquitin-dependent protein catabolic process"/>
    <property type="evidence" value="ECO:0007669"/>
    <property type="project" value="InterPro"/>
</dbReference>
<feature type="compositionally biased region" description="Acidic residues" evidence="1">
    <location>
        <begin position="620"/>
        <end position="630"/>
    </location>
</feature>
<dbReference type="EMBL" id="MK071981">
    <property type="protein sequence ID" value="AYV75934.1"/>
    <property type="molecule type" value="Genomic_DNA"/>
</dbReference>
<feature type="region of interest" description="Disordered" evidence="1">
    <location>
        <begin position="608"/>
        <end position="643"/>
    </location>
</feature>
<feature type="compositionally biased region" description="Polar residues" evidence="1">
    <location>
        <begin position="833"/>
        <end position="843"/>
    </location>
</feature>
<feature type="compositionally biased region" description="Basic residues" evidence="1">
    <location>
        <begin position="845"/>
        <end position="867"/>
    </location>
</feature>
<dbReference type="PROSITE" id="PS50069">
    <property type="entry name" value="CULLIN_2"/>
    <property type="match status" value="1"/>
</dbReference>
<evidence type="ECO:0000256" key="1">
    <source>
        <dbReference type="SAM" id="MobiDB-lite"/>
    </source>
</evidence>
<dbReference type="SUPFAM" id="SSF75632">
    <property type="entry name" value="Cullin homology domain"/>
    <property type="match status" value="1"/>
</dbReference>
<gene>
    <name evidence="3" type="ORF">Terrestrivirus3_203</name>
</gene>
<name>A0A3G4ZNF5_9VIRU</name>
<feature type="domain" description="Cullin family profile" evidence="2">
    <location>
        <begin position="246"/>
        <end position="488"/>
    </location>
</feature>
<dbReference type="Pfam" id="PF26557">
    <property type="entry name" value="Cullin_AB"/>
    <property type="match status" value="1"/>
</dbReference>
<dbReference type="PANTHER" id="PTHR11932">
    <property type="entry name" value="CULLIN"/>
    <property type="match status" value="1"/>
</dbReference>
<dbReference type="InterPro" id="IPR036317">
    <property type="entry name" value="Cullin_homology_sf"/>
</dbReference>
<feature type="region of interest" description="Disordered" evidence="1">
    <location>
        <begin position="758"/>
        <end position="799"/>
    </location>
</feature>
<reference evidence="3" key="1">
    <citation type="submission" date="2018-10" db="EMBL/GenBank/DDBJ databases">
        <title>Hidden diversity of soil giant viruses.</title>
        <authorList>
            <person name="Schulz F."/>
            <person name="Alteio L."/>
            <person name="Goudeau D."/>
            <person name="Ryan E.M."/>
            <person name="Malmstrom R.R."/>
            <person name="Blanchard J."/>
            <person name="Woyke T."/>
        </authorList>
    </citation>
    <scope>NUCLEOTIDE SEQUENCE</scope>
    <source>
        <strain evidence="3">TEV1</strain>
    </source>
</reference>
<sequence>MEVMTHTPLINFNHLTAFGQCKFDETIGDKKVFNGMALTSFDPKQKFEEICVNILDGNHHVSRILLERLLFTLLDTQDKNDTNKSVVTNSLINVFNTVTNKYAEYIQHTVLEGTFSINDFLNRYQQLFDNTKLLRNAISYYDRNMRYENGKFSLIVLMKNMSLYNNVINRTYFMSKTQNNQYLYEILCNYLAEDENMNLDNIVAVFKIYQFYNRLGSVSAIKEADRDKYFNKELIKKFTISTGSAKLINTMLTTVNDMIKGLSKETNEEKIQNLTNHLRDLLLMGVNIGDRDLFLMMYKNMMTERLLTYRSDPQVEQQILKIFFDMRYEPELYAKMRYQLWDAIISRKHDEVFRNFSIKKTTDKFKDIDLTKLRKDACNFMIMRSHAWETKEFDQYNVPDVVAVYMAIFNSYYLREFRDQTLTFLHNQSTGVLTMKLANDVDYNIQMTLPQMYVLLTICKMESVTPKEISEKLNIPLPKLGRILNSLIEVSLVKKEKGANNNPQVPFSINWNCSFDEKDIDIISVYKKFINPQSNPVKSVQNQPKDEINAVILNAKIMMLMTKVKSLPLESLKTEVNKIMEKTVPEVVLMNELTRLVEANRLEFNAETNTYKHKETNSTELDDSDSEDENEPKTDVDQPANVPVVGEPANVPVVGEPANVPVVVPNEQMPPFPVVSADVPVSVSDSVQVVQVVQVVDVVDEVQYDEKIDVIDKIEFKIMDNVPDGKPDGVLVSELYGGAEPKRAGIIDPKLGIANQYDQHDQCESKSDESKSDEHQAELSSIDADDYEESEPEVSDGSDVSIIVEKVQIVNTSVSEEYIAPILPVMQESVPVQANELKQQEQQPMKKHSNHKRDNKKGSKKNKKHYH</sequence>
<dbReference type="GO" id="GO:0031625">
    <property type="term" value="F:ubiquitin protein ligase binding"/>
    <property type="evidence" value="ECO:0007669"/>
    <property type="project" value="InterPro"/>
</dbReference>
<dbReference type="InterPro" id="IPR059120">
    <property type="entry name" value="Cullin-like_AB"/>
</dbReference>
<evidence type="ECO:0000313" key="3">
    <source>
        <dbReference type="EMBL" id="AYV75934.1"/>
    </source>
</evidence>
<feature type="compositionally biased region" description="Basic and acidic residues" evidence="1">
    <location>
        <begin position="758"/>
        <end position="777"/>
    </location>
</feature>
<organism evidence="3">
    <name type="scientific">Terrestrivirus sp</name>
    <dbReference type="NCBI Taxonomy" id="2487775"/>
    <lineage>
        <taxon>Viruses</taxon>
        <taxon>Varidnaviria</taxon>
        <taxon>Bamfordvirae</taxon>
        <taxon>Nucleocytoviricota</taxon>
        <taxon>Megaviricetes</taxon>
        <taxon>Imitervirales</taxon>
        <taxon>Mimiviridae</taxon>
        <taxon>Klosneuvirinae</taxon>
    </lineage>
</organism>
<dbReference type="InterPro" id="IPR016158">
    <property type="entry name" value="Cullin_homology"/>
</dbReference>
<dbReference type="Gene3D" id="3.30.230.130">
    <property type="entry name" value="Cullin, Chain C, Domain 2"/>
    <property type="match status" value="1"/>
</dbReference>
<accession>A0A3G4ZNF5</accession>
<feature type="region of interest" description="Disordered" evidence="1">
    <location>
        <begin position="833"/>
        <end position="867"/>
    </location>
</feature>
<dbReference type="InterPro" id="IPR045093">
    <property type="entry name" value="Cullin"/>
</dbReference>
<feature type="compositionally biased region" description="Acidic residues" evidence="1">
    <location>
        <begin position="783"/>
        <end position="796"/>
    </location>
</feature>
<dbReference type="SMART" id="SM00182">
    <property type="entry name" value="CULLIN"/>
    <property type="match status" value="1"/>
</dbReference>
<evidence type="ECO:0000259" key="2">
    <source>
        <dbReference type="PROSITE" id="PS50069"/>
    </source>
</evidence>
<protein>
    <submittedName>
        <fullName evidence="3">Cullin family protein</fullName>
    </submittedName>
</protein>